<gene>
    <name evidence="1" type="ORF">LX64_01709</name>
</gene>
<organism evidence="1 2">
    <name type="scientific">Chitinophaga skermanii</name>
    <dbReference type="NCBI Taxonomy" id="331697"/>
    <lineage>
        <taxon>Bacteria</taxon>
        <taxon>Pseudomonadati</taxon>
        <taxon>Bacteroidota</taxon>
        <taxon>Chitinophagia</taxon>
        <taxon>Chitinophagales</taxon>
        <taxon>Chitinophagaceae</taxon>
        <taxon>Chitinophaga</taxon>
    </lineage>
</organism>
<name>A0A327QSB1_9BACT</name>
<proteinExistence type="predicted"/>
<evidence type="ECO:0000313" key="1">
    <source>
        <dbReference type="EMBL" id="RAJ06582.1"/>
    </source>
</evidence>
<keyword evidence="2" id="KW-1185">Reference proteome</keyword>
<accession>A0A327QSB1</accession>
<dbReference type="AlphaFoldDB" id="A0A327QSB1"/>
<dbReference type="Proteomes" id="UP000249547">
    <property type="component" value="Unassembled WGS sequence"/>
</dbReference>
<comment type="caution">
    <text evidence="1">The sequence shown here is derived from an EMBL/GenBank/DDBJ whole genome shotgun (WGS) entry which is preliminary data.</text>
</comment>
<evidence type="ECO:0000313" key="2">
    <source>
        <dbReference type="Proteomes" id="UP000249547"/>
    </source>
</evidence>
<protein>
    <submittedName>
        <fullName evidence="1">Uncharacterized protein</fullName>
    </submittedName>
</protein>
<dbReference type="EMBL" id="QLLL01000003">
    <property type="protein sequence ID" value="RAJ06582.1"/>
    <property type="molecule type" value="Genomic_DNA"/>
</dbReference>
<reference evidence="1 2" key="1">
    <citation type="submission" date="2018-06" db="EMBL/GenBank/DDBJ databases">
        <title>Genomic Encyclopedia of Archaeal and Bacterial Type Strains, Phase II (KMG-II): from individual species to whole genera.</title>
        <authorList>
            <person name="Goeker M."/>
        </authorList>
    </citation>
    <scope>NUCLEOTIDE SEQUENCE [LARGE SCALE GENOMIC DNA]</scope>
    <source>
        <strain evidence="1 2">DSM 23857</strain>
    </source>
</reference>
<sequence>MGNEVALYFAGNLKDGLSILMVNSIFIAKVLDALIAESADKDLLKAQLPFITEEETDYTGVGVFVNFSHEEEAEAFKAESGALEGVTITSPLLPMGASAILFITDGIIDMLEIFALDGEYPMEELSEFTLVVNRLQ</sequence>